<dbReference type="PROSITE" id="PS50850">
    <property type="entry name" value="MFS"/>
    <property type="match status" value="1"/>
</dbReference>
<protein>
    <submittedName>
        <fullName evidence="10">MFS-type transporter SLC18B1-like</fullName>
    </submittedName>
</protein>
<dbReference type="OrthoDB" id="497880at2759"/>
<feature type="compositionally biased region" description="Basic and acidic residues" evidence="6">
    <location>
        <begin position="8"/>
        <end position="26"/>
    </location>
</feature>
<dbReference type="InterPro" id="IPR020846">
    <property type="entry name" value="MFS_dom"/>
</dbReference>
<dbReference type="Gene3D" id="1.20.1250.20">
    <property type="entry name" value="MFS general substrate transporter like domains"/>
    <property type="match status" value="2"/>
</dbReference>
<dbReference type="GeneID" id="106151654"/>
<feature type="transmembrane region" description="Helical" evidence="7">
    <location>
        <begin position="139"/>
        <end position="161"/>
    </location>
</feature>
<dbReference type="InterPro" id="IPR011701">
    <property type="entry name" value="MFS"/>
</dbReference>
<dbReference type="AlphaFoldDB" id="A0A1S3H386"/>
<dbReference type="RefSeq" id="XP_013380473.1">
    <property type="nucleotide sequence ID" value="XM_013525019.1"/>
</dbReference>
<feature type="transmembrane region" description="Helical" evidence="7">
    <location>
        <begin position="245"/>
        <end position="265"/>
    </location>
</feature>
<feature type="transmembrane region" description="Helical" evidence="7">
    <location>
        <begin position="402"/>
        <end position="426"/>
    </location>
</feature>
<dbReference type="SUPFAM" id="SSF103473">
    <property type="entry name" value="MFS general substrate transporter"/>
    <property type="match status" value="1"/>
</dbReference>
<dbReference type="InterPro" id="IPR050930">
    <property type="entry name" value="MFS_Vesicular_Transporter"/>
</dbReference>
<dbReference type="Pfam" id="PF07690">
    <property type="entry name" value="MFS_1"/>
    <property type="match status" value="1"/>
</dbReference>
<feature type="transmembrane region" description="Helical" evidence="7">
    <location>
        <begin position="109"/>
        <end position="127"/>
    </location>
</feature>
<name>A0A1S3H386_LINAN</name>
<evidence type="ECO:0000256" key="7">
    <source>
        <dbReference type="SAM" id="Phobius"/>
    </source>
</evidence>
<feature type="transmembrane region" description="Helical" evidence="7">
    <location>
        <begin position="173"/>
        <end position="191"/>
    </location>
</feature>
<dbReference type="GO" id="GO:0022857">
    <property type="term" value="F:transmembrane transporter activity"/>
    <property type="evidence" value="ECO:0007669"/>
    <property type="project" value="InterPro"/>
</dbReference>
<dbReference type="Proteomes" id="UP000085678">
    <property type="component" value="Unplaced"/>
</dbReference>
<evidence type="ECO:0000313" key="10">
    <source>
        <dbReference type="RefSeq" id="XP_013380473.1"/>
    </source>
</evidence>
<accession>A0A1S3H386</accession>
<sequence length="484" mass="51987">MNEEIENEKERRREEIENDKEGRSEKVNTGGKLLKLSSRQKFTLMNGALSNIAVSVSYSVLLSFLRDVAMKKGVSLTGAGAILGCYEVALFCCSLTIGSQLSRVGARRCFYTGALVTGVSSLAFGFLDACPPGDTFLALAISIRVLESIGASMSFTSNFALATREFRDNTATAYGFLETFAGLGHVLGPLIGGGLYQLGGFRLPFFVSGPLTIITATVAFFTLPTEKEEQDIPRDYGQLIKIAKIPVIHLEQVAVWVGYVGWSALSPTLGGHLQNVDSSVQGNHIMIGLAFSLTGTFYTCSVLLFGFITDKYNQCKVIIILGLIVMAVALTLIGPWAPFTHLFPNGKGASWGVYLGQCLNGVGNACVNVAVLADCIKEAVNFVGTLIGATIVEHNPFSTLSAVLTGLCLGEAGLLVLYCAVVYAVLTRRRNRSEYSSIESDNASNSDTQNAEETLLLPPTPCPIIQSQYVQPEKYMPNDDVSSN</sequence>
<evidence type="ECO:0000256" key="1">
    <source>
        <dbReference type="ARBA" id="ARBA00004141"/>
    </source>
</evidence>
<evidence type="ECO:0000259" key="8">
    <source>
        <dbReference type="PROSITE" id="PS50850"/>
    </source>
</evidence>
<keyword evidence="4 7" id="KW-1133">Transmembrane helix</keyword>
<feature type="domain" description="Major facilitator superfamily (MFS) profile" evidence="8">
    <location>
        <begin position="43"/>
        <end position="484"/>
    </location>
</feature>
<keyword evidence="5 7" id="KW-0472">Membrane</keyword>
<feature type="region of interest" description="Disordered" evidence="6">
    <location>
        <begin position="1"/>
        <end position="28"/>
    </location>
</feature>
<evidence type="ECO:0000256" key="4">
    <source>
        <dbReference type="ARBA" id="ARBA00022989"/>
    </source>
</evidence>
<evidence type="ECO:0000256" key="6">
    <source>
        <dbReference type="SAM" id="MobiDB-lite"/>
    </source>
</evidence>
<evidence type="ECO:0000256" key="2">
    <source>
        <dbReference type="ARBA" id="ARBA00022448"/>
    </source>
</evidence>
<keyword evidence="3 7" id="KW-0812">Transmembrane</keyword>
<dbReference type="STRING" id="7574.A0A1S3H386"/>
<evidence type="ECO:0000256" key="5">
    <source>
        <dbReference type="ARBA" id="ARBA00023136"/>
    </source>
</evidence>
<feature type="transmembrane region" description="Helical" evidence="7">
    <location>
        <begin position="317"/>
        <end position="337"/>
    </location>
</feature>
<dbReference type="InterPro" id="IPR036259">
    <property type="entry name" value="MFS_trans_sf"/>
</dbReference>
<gene>
    <name evidence="10" type="primary">LOC106151654</name>
</gene>
<dbReference type="PANTHER" id="PTHR23506">
    <property type="entry name" value="GH10249P"/>
    <property type="match status" value="1"/>
</dbReference>
<dbReference type="KEGG" id="lak:106151654"/>
<organism evidence="9 10">
    <name type="scientific">Lingula anatina</name>
    <name type="common">Brachiopod</name>
    <name type="synonym">Lingula unguis</name>
    <dbReference type="NCBI Taxonomy" id="7574"/>
    <lineage>
        <taxon>Eukaryota</taxon>
        <taxon>Metazoa</taxon>
        <taxon>Spiralia</taxon>
        <taxon>Lophotrochozoa</taxon>
        <taxon>Brachiopoda</taxon>
        <taxon>Linguliformea</taxon>
        <taxon>Lingulata</taxon>
        <taxon>Lingulida</taxon>
        <taxon>Linguloidea</taxon>
        <taxon>Lingulidae</taxon>
        <taxon>Lingula</taxon>
    </lineage>
</organism>
<keyword evidence="2" id="KW-0813">Transport</keyword>
<comment type="subcellular location">
    <subcellularLocation>
        <location evidence="1">Membrane</location>
        <topology evidence="1">Multi-pass membrane protein</topology>
    </subcellularLocation>
</comment>
<evidence type="ECO:0000256" key="3">
    <source>
        <dbReference type="ARBA" id="ARBA00022692"/>
    </source>
</evidence>
<reference evidence="10" key="1">
    <citation type="submission" date="2025-08" db="UniProtKB">
        <authorList>
            <consortium name="RefSeq"/>
        </authorList>
    </citation>
    <scope>IDENTIFICATION</scope>
    <source>
        <tissue evidence="10">Gonads</tissue>
    </source>
</reference>
<feature type="transmembrane region" description="Helical" evidence="7">
    <location>
        <begin position="203"/>
        <end position="224"/>
    </location>
</feature>
<feature type="compositionally biased region" description="Polar residues" evidence="6">
    <location>
        <begin position="436"/>
        <end position="451"/>
    </location>
</feature>
<keyword evidence="9" id="KW-1185">Reference proteome</keyword>
<dbReference type="PANTHER" id="PTHR23506:SF26">
    <property type="entry name" value="MFS-TYPE TRANSPORTER SLC18B1"/>
    <property type="match status" value="1"/>
</dbReference>
<feature type="region of interest" description="Disordered" evidence="6">
    <location>
        <begin position="436"/>
        <end position="463"/>
    </location>
</feature>
<dbReference type="GO" id="GO:0016020">
    <property type="term" value="C:membrane"/>
    <property type="evidence" value="ECO:0007669"/>
    <property type="project" value="UniProtKB-SubCell"/>
</dbReference>
<evidence type="ECO:0000313" key="9">
    <source>
        <dbReference type="Proteomes" id="UP000085678"/>
    </source>
</evidence>
<feature type="transmembrane region" description="Helical" evidence="7">
    <location>
        <begin position="42"/>
        <end position="64"/>
    </location>
</feature>
<proteinExistence type="predicted"/>
<feature type="transmembrane region" description="Helical" evidence="7">
    <location>
        <begin position="285"/>
        <end position="305"/>
    </location>
</feature>
<feature type="transmembrane region" description="Helical" evidence="7">
    <location>
        <begin position="76"/>
        <end position="97"/>
    </location>
</feature>
<dbReference type="InParanoid" id="A0A1S3H386"/>